<sequence length="88" mass="9520">CVAIPVVSDECIILTGDLSFLNKNISNVEVPDRFVCPFSIQWECLGCQNAHDVVALTGGSWDMTSVPGIADIQDFKDMTSLLTCSPVQ</sequence>
<gene>
    <name evidence="1" type="ORF">F5876DRAFT_49669</name>
</gene>
<comment type="caution">
    <text evidence="1">The sequence shown here is derived from an EMBL/GenBank/DDBJ whole genome shotgun (WGS) entry which is preliminary data.</text>
</comment>
<proteinExistence type="predicted"/>
<accession>A0ACC1TPX0</accession>
<name>A0ACC1TPX0_9AGAR</name>
<dbReference type="EMBL" id="MU795398">
    <property type="protein sequence ID" value="KAJ3806628.1"/>
    <property type="molecule type" value="Genomic_DNA"/>
</dbReference>
<dbReference type="Proteomes" id="UP001163835">
    <property type="component" value="Unassembled WGS sequence"/>
</dbReference>
<evidence type="ECO:0000313" key="1">
    <source>
        <dbReference type="EMBL" id="KAJ3806628.1"/>
    </source>
</evidence>
<keyword evidence="2" id="KW-1185">Reference proteome</keyword>
<feature type="non-terminal residue" evidence="1">
    <location>
        <position position="1"/>
    </location>
</feature>
<protein>
    <submittedName>
        <fullName evidence="1">Uncharacterized protein</fullName>
    </submittedName>
</protein>
<evidence type="ECO:0000313" key="2">
    <source>
        <dbReference type="Proteomes" id="UP001163835"/>
    </source>
</evidence>
<reference evidence="1" key="1">
    <citation type="submission" date="2022-09" db="EMBL/GenBank/DDBJ databases">
        <title>A Global Phylogenomic Analysis of the Shiitake Genus Lentinula.</title>
        <authorList>
            <consortium name="DOE Joint Genome Institute"/>
            <person name="Sierra-Patev S."/>
            <person name="Min B."/>
            <person name="Naranjo-Ortiz M."/>
            <person name="Looney B."/>
            <person name="Konkel Z."/>
            <person name="Slot J.C."/>
            <person name="Sakamoto Y."/>
            <person name="Steenwyk J.L."/>
            <person name="Rokas A."/>
            <person name="Carro J."/>
            <person name="Camarero S."/>
            <person name="Ferreira P."/>
            <person name="Molpeceres G."/>
            <person name="Ruiz-Duenas F.J."/>
            <person name="Serrano A."/>
            <person name="Henrissat B."/>
            <person name="Drula E."/>
            <person name="Hughes K.W."/>
            <person name="Mata J.L."/>
            <person name="Ishikawa N.K."/>
            <person name="Vargas-Isla R."/>
            <person name="Ushijima S."/>
            <person name="Smith C.A."/>
            <person name="Ahrendt S."/>
            <person name="Andreopoulos W."/>
            <person name="He G."/>
            <person name="Labutti K."/>
            <person name="Lipzen A."/>
            <person name="Ng V."/>
            <person name="Riley R."/>
            <person name="Sandor L."/>
            <person name="Barry K."/>
            <person name="Martinez A.T."/>
            <person name="Xiao Y."/>
            <person name="Gibbons J.G."/>
            <person name="Terashima K."/>
            <person name="Grigoriev I.V."/>
            <person name="Hibbett D.S."/>
        </authorList>
    </citation>
    <scope>NUCLEOTIDE SEQUENCE</scope>
    <source>
        <strain evidence="1">TMI1499</strain>
    </source>
</reference>
<organism evidence="1 2">
    <name type="scientific">Lentinula aff. lateritia</name>
    <dbReference type="NCBI Taxonomy" id="2804960"/>
    <lineage>
        <taxon>Eukaryota</taxon>
        <taxon>Fungi</taxon>
        <taxon>Dikarya</taxon>
        <taxon>Basidiomycota</taxon>
        <taxon>Agaricomycotina</taxon>
        <taxon>Agaricomycetes</taxon>
        <taxon>Agaricomycetidae</taxon>
        <taxon>Agaricales</taxon>
        <taxon>Marasmiineae</taxon>
        <taxon>Omphalotaceae</taxon>
        <taxon>Lentinula</taxon>
    </lineage>
</organism>